<evidence type="ECO:0000313" key="3">
    <source>
        <dbReference type="EMBL" id="MCQ9303573.1"/>
    </source>
</evidence>
<dbReference type="EMBL" id="JANILD010000003">
    <property type="protein sequence ID" value="MCQ9303573.1"/>
    <property type="molecule type" value="Genomic_DNA"/>
</dbReference>
<evidence type="ECO:0000256" key="1">
    <source>
        <dbReference type="SAM" id="MobiDB-lite"/>
    </source>
</evidence>
<gene>
    <name evidence="3" type="ORF">NQ032_08165</name>
</gene>
<comment type="caution">
    <text evidence="3">The sequence shown here is derived from an EMBL/GenBank/DDBJ whole genome shotgun (WGS) entry which is preliminary data.</text>
</comment>
<dbReference type="InterPro" id="IPR000157">
    <property type="entry name" value="TIR_dom"/>
</dbReference>
<dbReference type="Proteomes" id="UP001204068">
    <property type="component" value="Unassembled WGS sequence"/>
</dbReference>
<dbReference type="SUPFAM" id="SSF52200">
    <property type="entry name" value="Toll/Interleukin receptor TIR domain"/>
    <property type="match status" value="1"/>
</dbReference>
<accession>A0AAW5LPG6</accession>
<name>A0AAW5LPG6_MAMSC</name>
<dbReference type="GO" id="GO:0007165">
    <property type="term" value="P:signal transduction"/>
    <property type="evidence" value="ECO:0007669"/>
    <property type="project" value="InterPro"/>
</dbReference>
<feature type="region of interest" description="Disordered" evidence="1">
    <location>
        <begin position="81"/>
        <end position="106"/>
    </location>
</feature>
<dbReference type="InterPro" id="IPR035897">
    <property type="entry name" value="Toll_tir_struct_dom_sf"/>
</dbReference>
<dbReference type="Gene3D" id="3.40.50.10140">
    <property type="entry name" value="Toll/interleukin-1 receptor homology (TIR) domain"/>
    <property type="match status" value="1"/>
</dbReference>
<dbReference type="AlphaFoldDB" id="A0AAW5LPG6"/>
<organism evidence="3 4">
    <name type="scientific">Mammaliicoccus sciuri</name>
    <name type="common">Staphylococcus sciuri</name>
    <dbReference type="NCBI Taxonomy" id="1296"/>
    <lineage>
        <taxon>Bacteria</taxon>
        <taxon>Bacillati</taxon>
        <taxon>Bacillota</taxon>
        <taxon>Bacilli</taxon>
        <taxon>Bacillales</taxon>
        <taxon>Staphylococcaceae</taxon>
        <taxon>Mammaliicoccus</taxon>
    </lineage>
</organism>
<feature type="domain" description="TIR" evidence="2">
    <location>
        <begin position="141"/>
        <end position="275"/>
    </location>
</feature>
<dbReference type="RefSeq" id="WP_002511813.1">
    <property type="nucleotide sequence ID" value="NZ_JANILD010000003.1"/>
</dbReference>
<protein>
    <submittedName>
        <fullName evidence="3">TIR domain-containing protein</fullName>
    </submittedName>
</protein>
<reference evidence="3" key="1">
    <citation type="submission" date="2022-07" db="EMBL/GenBank/DDBJ databases">
        <title>Bacterial species isolated from the porcine tonsil microbiota.</title>
        <authorList>
            <person name="Oliveira I.M.F."/>
        </authorList>
    </citation>
    <scope>NUCLEOTIDE SEQUENCE</scope>
    <source>
        <strain evidence="3">8QC2O2</strain>
    </source>
</reference>
<proteinExistence type="predicted"/>
<sequence length="280" mass="32733">MSVLEIKLKRELSKSSKISIEMNKLSGYIKTLERKNERLSNKRKLTNSNVNELTRNRKKIVEKQKELSKLYEDYSKSEKTINETRTKLDKEQAKQQDKLQKSINSSKKDNHNLMAQLLSNSDQINALSKQVKATAKQKGLIEFDVFLSHSSLDKEEYVSELSNKLTNKGLKVFEDEKVFEIGQSQTQMMNMGILNSRFVVVFLSRNFIESGWSKYEFISFLNREINEDNIIILPIWHEISIEEVREYNPYLVDKHALSTSKFSIDEMTEKIYTVVEKSKQ</sequence>
<dbReference type="SMART" id="SM00255">
    <property type="entry name" value="TIR"/>
    <property type="match status" value="1"/>
</dbReference>
<dbReference type="PROSITE" id="PS50104">
    <property type="entry name" value="TIR"/>
    <property type="match status" value="1"/>
</dbReference>
<evidence type="ECO:0000259" key="2">
    <source>
        <dbReference type="PROSITE" id="PS50104"/>
    </source>
</evidence>
<evidence type="ECO:0000313" key="4">
    <source>
        <dbReference type="Proteomes" id="UP001204068"/>
    </source>
</evidence>
<dbReference type="Pfam" id="PF13676">
    <property type="entry name" value="TIR_2"/>
    <property type="match status" value="1"/>
</dbReference>